<evidence type="ECO:0000313" key="7">
    <source>
        <dbReference type="EMBL" id="PIW37285.1"/>
    </source>
</evidence>
<dbReference type="SUPFAM" id="SSF143800">
    <property type="entry name" value="L28p-like"/>
    <property type="match status" value="1"/>
</dbReference>
<feature type="region of interest" description="Disordered" evidence="6">
    <location>
        <begin position="1"/>
        <end position="31"/>
    </location>
</feature>
<protein>
    <recommendedName>
        <fullName evidence="4 5">Large ribosomal subunit protein bL28</fullName>
    </recommendedName>
</protein>
<keyword evidence="2 5" id="KW-0689">Ribosomal protein</keyword>
<evidence type="ECO:0000256" key="5">
    <source>
        <dbReference type="HAMAP-Rule" id="MF_00373"/>
    </source>
</evidence>
<reference evidence="7 8" key="1">
    <citation type="submission" date="2017-09" db="EMBL/GenBank/DDBJ databases">
        <title>Depth-based differentiation of microbial function through sediment-hosted aquifers and enrichment of novel symbionts in the deep terrestrial subsurface.</title>
        <authorList>
            <person name="Probst A.J."/>
            <person name="Ladd B."/>
            <person name="Jarett J.K."/>
            <person name="Geller-Mcgrath D.E."/>
            <person name="Sieber C.M."/>
            <person name="Emerson J.B."/>
            <person name="Anantharaman K."/>
            <person name="Thomas B.C."/>
            <person name="Malmstrom R."/>
            <person name="Stieglmeier M."/>
            <person name="Klingl A."/>
            <person name="Woyke T."/>
            <person name="Ryan C.M."/>
            <person name="Banfield J.F."/>
        </authorList>
    </citation>
    <scope>NUCLEOTIDE SEQUENCE [LARGE SCALE GENOMIC DNA]</scope>
    <source>
        <strain evidence="7">CG15_BIG_FIL_POST_REV_8_21_14_020_45_12</strain>
    </source>
</reference>
<dbReference type="PANTHER" id="PTHR39080:SF1">
    <property type="entry name" value="LARGE RIBOSOMAL SUBUNIT PROTEIN BL28A"/>
    <property type="match status" value="1"/>
</dbReference>
<dbReference type="InterPro" id="IPR001383">
    <property type="entry name" value="Ribosomal_bL28_bact-type"/>
</dbReference>
<keyword evidence="3 5" id="KW-0687">Ribonucleoprotein</keyword>
<evidence type="ECO:0000256" key="3">
    <source>
        <dbReference type="ARBA" id="ARBA00023274"/>
    </source>
</evidence>
<dbReference type="AlphaFoldDB" id="A0A2M7H4Y5"/>
<dbReference type="HAMAP" id="MF_00373">
    <property type="entry name" value="Ribosomal_bL28"/>
    <property type="match status" value="1"/>
</dbReference>
<name>A0A2M7H4Y5_9BACT</name>
<accession>A0A2M7H4Y5</accession>
<dbReference type="GO" id="GO:0003735">
    <property type="term" value="F:structural constituent of ribosome"/>
    <property type="evidence" value="ECO:0007669"/>
    <property type="project" value="InterPro"/>
</dbReference>
<evidence type="ECO:0000256" key="4">
    <source>
        <dbReference type="ARBA" id="ARBA00035174"/>
    </source>
</evidence>
<evidence type="ECO:0000313" key="8">
    <source>
        <dbReference type="Proteomes" id="UP000230292"/>
    </source>
</evidence>
<evidence type="ECO:0000256" key="1">
    <source>
        <dbReference type="ARBA" id="ARBA00008760"/>
    </source>
</evidence>
<dbReference type="InterPro" id="IPR050096">
    <property type="entry name" value="Bacterial_rp_bL28"/>
</dbReference>
<dbReference type="InterPro" id="IPR026569">
    <property type="entry name" value="Ribosomal_bL28"/>
</dbReference>
<evidence type="ECO:0000256" key="2">
    <source>
        <dbReference type="ARBA" id="ARBA00022980"/>
    </source>
</evidence>
<dbReference type="GO" id="GO:1990904">
    <property type="term" value="C:ribonucleoprotein complex"/>
    <property type="evidence" value="ECO:0007669"/>
    <property type="project" value="UniProtKB-KW"/>
</dbReference>
<dbReference type="EMBL" id="PFGC01000013">
    <property type="protein sequence ID" value="PIW37285.1"/>
    <property type="molecule type" value="Genomic_DNA"/>
</dbReference>
<dbReference type="GO" id="GO:0006412">
    <property type="term" value="P:translation"/>
    <property type="evidence" value="ECO:0007669"/>
    <property type="project" value="UniProtKB-UniRule"/>
</dbReference>
<proteinExistence type="inferred from homology"/>
<evidence type="ECO:0000256" key="6">
    <source>
        <dbReference type="SAM" id="MobiDB-lite"/>
    </source>
</evidence>
<dbReference type="Proteomes" id="UP000230292">
    <property type="component" value="Unassembled WGS sequence"/>
</dbReference>
<dbReference type="Pfam" id="PF00830">
    <property type="entry name" value="Ribosomal_L28"/>
    <property type="match status" value="1"/>
</dbReference>
<dbReference type="Gene3D" id="2.30.170.40">
    <property type="entry name" value="Ribosomal protein L28/L24"/>
    <property type="match status" value="1"/>
</dbReference>
<dbReference type="InterPro" id="IPR034704">
    <property type="entry name" value="Ribosomal_bL28/bL31-like_sf"/>
</dbReference>
<comment type="caution">
    <text evidence="7">The sequence shown here is derived from an EMBL/GenBank/DDBJ whole genome shotgun (WGS) entry which is preliminary data.</text>
</comment>
<dbReference type="NCBIfam" id="TIGR00009">
    <property type="entry name" value="L28"/>
    <property type="match status" value="1"/>
</dbReference>
<dbReference type="InterPro" id="IPR037147">
    <property type="entry name" value="Ribosomal_bL28_sf"/>
</dbReference>
<dbReference type="PANTHER" id="PTHR39080">
    <property type="entry name" value="50S RIBOSOMAL PROTEIN L28"/>
    <property type="match status" value="1"/>
</dbReference>
<gene>
    <name evidence="5 7" type="primary">rpmB</name>
    <name evidence="7" type="ORF">COW24_01120</name>
</gene>
<sequence length="76" mass="8689">MGRVCQITGKRFLTGNNVSHSQRKTKKRTKPNLQKKRLMNPATGQKVTVLVSTSALRTLQKWDENGTKYDLLELMD</sequence>
<feature type="compositionally biased region" description="Basic residues" evidence="6">
    <location>
        <begin position="21"/>
        <end position="31"/>
    </location>
</feature>
<comment type="similarity">
    <text evidence="1 5">Belongs to the bacterial ribosomal protein bL28 family.</text>
</comment>
<organism evidence="7 8">
    <name type="scientific">Candidatus Kerfeldbacteria bacterium CG15_BIG_FIL_POST_REV_8_21_14_020_45_12</name>
    <dbReference type="NCBI Taxonomy" id="2014247"/>
    <lineage>
        <taxon>Bacteria</taxon>
        <taxon>Candidatus Kerfeldiibacteriota</taxon>
    </lineage>
</organism>
<dbReference type="GO" id="GO:0005840">
    <property type="term" value="C:ribosome"/>
    <property type="evidence" value="ECO:0007669"/>
    <property type="project" value="UniProtKB-KW"/>
</dbReference>